<evidence type="ECO:0000256" key="1">
    <source>
        <dbReference type="SAM" id="Coils"/>
    </source>
</evidence>
<proteinExistence type="predicted"/>
<sequence>MSAVRFKEKGKNNSQMGKQNRVSCSSQVVGSQEQGINCGPTGLQDCRPESPAGLWVKAWSSSPANSRPSSPSALNVRNKWINLYGNSKEKERTELKNKIEELEEFKHKYEAEKQQKERVQRQADSLTISNSEINQKLVKAGDLNEKLRQEIKKKTEQIEKFQKDTRFLEDRLRNLEIRASEVEKAELILDTTRLNLESTGAQLRDREHQIRRMESEQEELNKKLAIAQQKISEQDAKIVDLNWQVRHELTRNEGIEKNLETIPKLKDLIEEKTKEVEALKSEVKDKTSLLTVARKSAREYKDQIRAIEHKVAKAEKMEAELEMAQCEVQTLKKLLQGKDQLVIQKSKALDVAKDVIETMNMSTDPGQIDKIILLLERMGAASNNGSICESSSGEVDNRNKMHSTQTRPYKAKDIDVSRVPYSMEQNNMKNQRRPLSGGGFLDNVLKEDSSRPKTAVVRPVKRSQSLKDALPNKFTLYINGHQKSQSSEHRHSPEKKTNSKYQPSVEYIIGVQDKTTLNSGSRPRSVSPRSLSWGSTKSRSENSNSLSLQSVDSVESSDSEDNCKTVEVLSKIPAKEREAILLQYIDVGDRIVIAVPQKPPRYGRKIAPKPKIYTGIVKYRGPLEQKYNSRIYVGVRLDEPDGDTDGTHKGKRYMYTPSDLGKFFKLIDLTSVLDPKKGKYKVVTSILAQHLEKSDRKKTDRGQEVFHQTPV</sequence>
<feature type="compositionally biased region" description="Basic and acidic residues" evidence="2">
    <location>
        <begin position="1"/>
        <end position="11"/>
    </location>
</feature>
<evidence type="ECO:0000259" key="3">
    <source>
        <dbReference type="PROSITE" id="PS50245"/>
    </source>
</evidence>
<feature type="domain" description="CAP-Gly" evidence="3">
    <location>
        <begin position="631"/>
        <end position="665"/>
    </location>
</feature>
<evidence type="ECO:0000313" key="5">
    <source>
        <dbReference type="RefSeq" id="XP_022343750.1"/>
    </source>
</evidence>
<feature type="coiled-coil region" evidence="1">
    <location>
        <begin position="85"/>
        <end position="237"/>
    </location>
</feature>
<dbReference type="Proteomes" id="UP000694844">
    <property type="component" value="Chromosome 5"/>
</dbReference>
<feature type="region of interest" description="Disordered" evidence="2">
    <location>
        <begin position="692"/>
        <end position="711"/>
    </location>
</feature>
<dbReference type="InterPro" id="IPR000938">
    <property type="entry name" value="CAP-Gly_domain"/>
</dbReference>
<dbReference type="AlphaFoldDB" id="A0A8B8EUU7"/>
<reference evidence="5" key="1">
    <citation type="submission" date="2025-08" db="UniProtKB">
        <authorList>
            <consortium name="RefSeq"/>
        </authorList>
    </citation>
    <scope>IDENTIFICATION</scope>
    <source>
        <tissue evidence="5">Whole sample</tissue>
    </source>
</reference>
<feature type="region of interest" description="Disordered" evidence="2">
    <location>
        <begin position="1"/>
        <end position="26"/>
    </location>
</feature>
<name>A0A8B8EUU7_CRAVI</name>
<feature type="region of interest" description="Disordered" evidence="2">
    <location>
        <begin position="481"/>
        <end position="563"/>
    </location>
</feature>
<dbReference type="OrthoDB" id="2130750at2759"/>
<dbReference type="SMART" id="SM01052">
    <property type="entry name" value="CAP_GLY"/>
    <property type="match status" value="1"/>
</dbReference>
<feature type="region of interest" description="Disordered" evidence="2">
    <location>
        <begin position="424"/>
        <end position="464"/>
    </location>
</feature>
<keyword evidence="1" id="KW-0175">Coiled coil</keyword>
<accession>A0A8B8EUU7</accession>
<feature type="compositionally biased region" description="Polar residues" evidence="2">
    <location>
        <begin position="12"/>
        <end position="26"/>
    </location>
</feature>
<dbReference type="SUPFAM" id="SSF74924">
    <property type="entry name" value="Cap-Gly domain"/>
    <property type="match status" value="1"/>
</dbReference>
<keyword evidence="4" id="KW-1185">Reference proteome</keyword>
<dbReference type="Pfam" id="PF01302">
    <property type="entry name" value="CAP_GLY"/>
    <property type="match status" value="1"/>
</dbReference>
<feature type="region of interest" description="Disordered" evidence="2">
    <location>
        <begin position="387"/>
        <end position="407"/>
    </location>
</feature>
<dbReference type="Gene3D" id="2.30.30.190">
    <property type="entry name" value="CAP Gly-rich-like domain"/>
    <property type="match status" value="1"/>
</dbReference>
<dbReference type="GeneID" id="111136891"/>
<feature type="compositionally biased region" description="Low complexity" evidence="2">
    <location>
        <begin position="519"/>
        <end position="532"/>
    </location>
</feature>
<dbReference type="PROSITE" id="PS50245">
    <property type="entry name" value="CAP_GLY_2"/>
    <property type="match status" value="1"/>
</dbReference>
<dbReference type="KEGG" id="cvn:111136891"/>
<evidence type="ECO:0000256" key="2">
    <source>
        <dbReference type="SAM" id="MobiDB-lite"/>
    </source>
</evidence>
<feature type="coiled-coil region" evidence="1">
    <location>
        <begin position="262"/>
        <end position="334"/>
    </location>
</feature>
<dbReference type="RefSeq" id="XP_022343750.1">
    <property type="nucleotide sequence ID" value="XM_022488042.1"/>
</dbReference>
<gene>
    <name evidence="5" type="primary">LOC111136891</name>
</gene>
<evidence type="ECO:0000313" key="4">
    <source>
        <dbReference type="Proteomes" id="UP000694844"/>
    </source>
</evidence>
<protein>
    <submittedName>
        <fullName evidence="5">Uncharacterized protein LOC111136891 isoform X1</fullName>
    </submittedName>
</protein>
<organism evidence="4 5">
    <name type="scientific">Crassostrea virginica</name>
    <name type="common">Eastern oyster</name>
    <dbReference type="NCBI Taxonomy" id="6565"/>
    <lineage>
        <taxon>Eukaryota</taxon>
        <taxon>Metazoa</taxon>
        <taxon>Spiralia</taxon>
        <taxon>Lophotrochozoa</taxon>
        <taxon>Mollusca</taxon>
        <taxon>Bivalvia</taxon>
        <taxon>Autobranchia</taxon>
        <taxon>Pteriomorphia</taxon>
        <taxon>Ostreida</taxon>
        <taxon>Ostreoidea</taxon>
        <taxon>Ostreidae</taxon>
        <taxon>Crassostrea</taxon>
    </lineage>
</organism>
<feature type="compositionally biased region" description="Low complexity" evidence="2">
    <location>
        <begin position="545"/>
        <end position="554"/>
    </location>
</feature>
<feature type="compositionally biased region" description="Basic and acidic residues" evidence="2">
    <location>
        <begin position="692"/>
        <end position="704"/>
    </location>
</feature>
<feature type="compositionally biased region" description="Basic and acidic residues" evidence="2">
    <location>
        <begin position="486"/>
        <end position="497"/>
    </location>
</feature>
<feature type="compositionally biased region" description="Polar residues" evidence="2">
    <location>
        <begin position="533"/>
        <end position="544"/>
    </location>
</feature>
<dbReference type="InterPro" id="IPR036859">
    <property type="entry name" value="CAP-Gly_dom_sf"/>
</dbReference>